<dbReference type="AlphaFoldDB" id="A0A4P9W8X7"/>
<name>A0A4P9W8X7_9FUNG</name>
<reference evidence="6" key="1">
    <citation type="journal article" date="2018" name="Nat. Microbiol.">
        <title>Leveraging single-cell genomics to expand the fungal tree of life.</title>
        <authorList>
            <person name="Ahrendt S.R."/>
            <person name="Quandt C.A."/>
            <person name="Ciobanu D."/>
            <person name="Clum A."/>
            <person name="Salamov A."/>
            <person name="Andreopoulos B."/>
            <person name="Cheng J.F."/>
            <person name="Woyke T."/>
            <person name="Pelin A."/>
            <person name="Henrissat B."/>
            <person name="Reynolds N.K."/>
            <person name="Benny G.L."/>
            <person name="Smith M.E."/>
            <person name="James T.Y."/>
            <person name="Grigoriev I.V."/>
        </authorList>
    </citation>
    <scope>NUCLEOTIDE SEQUENCE [LARGE SCALE GENOMIC DNA]</scope>
</reference>
<dbReference type="Pfam" id="PF12796">
    <property type="entry name" value="Ank_2"/>
    <property type="match status" value="1"/>
</dbReference>
<feature type="repeat" description="ANK" evidence="4">
    <location>
        <begin position="44"/>
        <end position="76"/>
    </location>
</feature>
<feature type="non-terminal residue" evidence="5">
    <location>
        <position position="1"/>
    </location>
</feature>
<dbReference type="PANTHER" id="PTHR24161:SF85">
    <property type="entry name" value="PALMITOYLTRANSFERASE HIP14"/>
    <property type="match status" value="1"/>
</dbReference>
<dbReference type="InterPro" id="IPR002110">
    <property type="entry name" value="Ankyrin_rpt"/>
</dbReference>
<dbReference type="Gene3D" id="1.25.40.20">
    <property type="entry name" value="Ankyrin repeat-containing domain"/>
    <property type="match status" value="1"/>
</dbReference>
<sequence>VAEFIACARYGDLEALIALVNAHLGSSPATPAALHPLYISRGTGGNTALHMAAANGELPIITHLLSSLSPSDVNARNDDGSTPLHWAALNGKLDVVEALLTAGADATIKNESGRSPSTVAEQQGHHDVVNRLLKSFDPEEGED</sequence>
<dbReference type="Proteomes" id="UP000269721">
    <property type="component" value="Unassembled WGS sequence"/>
</dbReference>
<organism evidence="5 6">
    <name type="scientific">Blyttiomyces helicus</name>
    <dbReference type="NCBI Taxonomy" id="388810"/>
    <lineage>
        <taxon>Eukaryota</taxon>
        <taxon>Fungi</taxon>
        <taxon>Fungi incertae sedis</taxon>
        <taxon>Chytridiomycota</taxon>
        <taxon>Chytridiomycota incertae sedis</taxon>
        <taxon>Chytridiomycetes</taxon>
        <taxon>Chytridiomycetes incertae sedis</taxon>
        <taxon>Blyttiomyces</taxon>
    </lineage>
</organism>
<evidence type="ECO:0000256" key="4">
    <source>
        <dbReference type="PROSITE-ProRule" id="PRU00023"/>
    </source>
</evidence>
<accession>A0A4P9W8X7</accession>
<dbReference type="PROSITE" id="PS50297">
    <property type="entry name" value="ANK_REP_REGION"/>
    <property type="match status" value="2"/>
</dbReference>
<keyword evidence="2" id="KW-0677">Repeat</keyword>
<dbReference type="EMBL" id="KZ997066">
    <property type="protein sequence ID" value="RKO87923.1"/>
    <property type="molecule type" value="Genomic_DNA"/>
</dbReference>
<dbReference type="OrthoDB" id="414816at2759"/>
<evidence type="ECO:0000313" key="6">
    <source>
        <dbReference type="Proteomes" id="UP000269721"/>
    </source>
</evidence>
<feature type="repeat" description="ANK" evidence="4">
    <location>
        <begin position="79"/>
        <end position="111"/>
    </location>
</feature>
<gene>
    <name evidence="5" type="ORF">BDK51DRAFT_14392</name>
</gene>
<dbReference type="InterPro" id="IPR036770">
    <property type="entry name" value="Ankyrin_rpt-contain_sf"/>
</dbReference>
<dbReference type="EC" id="2.3.1.225" evidence="1"/>
<feature type="non-terminal residue" evidence="5">
    <location>
        <position position="143"/>
    </location>
</feature>
<dbReference type="PRINTS" id="PR01415">
    <property type="entry name" value="ANKYRIN"/>
</dbReference>
<evidence type="ECO:0000256" key="1">
    <source>
        <dbReference type="ARBA" id="ARBA00012210"/>
    </source>
</evidence>
<dbReference type="PROSITE" id="PS50088">
    <property type="entry name" value="ANK_REPEAT"/>
    <property type="match status" value="2"/>
</dbReference>
<evidence type="ECO:0000256" key="3">
    <source>
        <dbReference type="ARBA" id="ARBA00023043"/>
    </source>
</evidence>
<evidence type="ECO:0000256" key="2">
    <source>
        <dbReference type="ARBA" id="ARBA00022737"/>
    </source>
</evidence>
<proteinExistence type="predicted"/>
<keyword evidence="6" id="KW-1185">Reference proteome</keyword>
<evidence type="ECO:0000313" key="5">
    <source>
        <dbReference type="EMBL" id="RKO87923.1"/>
    </source>
</evidence>
<dbReference type="SMART" id="SM00248">
    <property type="entry name" value="ANK"/>
    <property type="match status" value="3"/>
</dbReference>
<protein>
    <recommendedName>
        <fullName evidence="1">protein S-acyltransferase</fullName>
        <ecNumber evidence="1">2.3.1.225</ecNumber>
    </recommendedName>
</protein>
<keyword evidence="3 4" id="KW-0040">ANK repeat</keyword>
<dbReference type="PANTHER" id="PTHR24161">
    <property type="entry name" value="ANK_REP_REGION DOMAIN-CONTAINING PROTEIN-RELATED"/>
    <property type="match status" value="1"/>
</dbReference>
<dbReference type="SUPFAM" id="SSF48403">
    <property type="entry name" value="Ankyrin repeat"/>
    <property type="match status" value="1"/>
</dbReference>
<dbReference type="GO" id="GO:0019706">
    <property type="term" value="F:protein-cysteine S-palmitoyltransferase activity"/>
    <property type="evidence" value="ECO:0007669"/>
    <property type="project" value="UniProtKB-EC"/>
</dbReference>